<dbReference type="InterPro" id="IPR000210">
    <property type="entry name" value="BTB/POZ_dom"/>
</dbReference>
<dbReference type="Proteomes" id="UP000623129">
    <property type="component" value="Unassembled WGS sequence"/>
</dbReference>
<dbReference type="InterPro" id="IPR002083">
    <property type="entry name" value="MATH/TRAF_dom"/>
</dbReference>
<evidence type="ECO:0000259" key="2">
    <source>
        <dbReference type="PROSITE" id="PS50097"/>
    </source>
</evidence>
<dbReference type="PROSITE" id="PS50097">
    <property type="entry name" value="BTB"/>
    <property type="match status" value="1"/>
</dbReference>
<dbReference type="Pfam" id="PF00651">
    <property type="entry name" value="BTB"/>
    <property type="match status" value="1"/>
</dbReference>
<accession>A0A833QRQ7</accession>
<proteinExistence type="predicted"/>
<dbReference type="OrthoDB" id="10261408at2759"/>
<dbReference type="Gene3D" id="3.30.710.10">
    <property type="entry name" value="Potassium Channel Kv1.1, Chain A"/>
    <property type="match status" value="1"/>
</dbReference>
<dbReference type="PROSITE" id="PS50144">
    <property type="entry name" value="MATH"/>
    <property type="match status" value="1"/>
</dbReference>
<dbReference type="AlphaFoldDB" id="A0A833QRQ7"/>
<comment type="caution">
    <text evidence="4">The sequence shown here is derived from an EMBL/GenBank/DDBJ whole genome shotgun (WGS) entry which is preliminary data.</text>
</comment>
<gene>
    <name evidence="4" type="ORF">FCM35_KLT03496</name>
</gene>
<sequence length="222" mass="25608">MDSFSMVAATGCYQFKINHSKTKDMGIGKWITSPKFRVGRHEWAIKYFPQGNEKDNNGKYVSIFLELQRESVDVRATFEFALLDKHGTLPSIAMKETSHTFTPRELDWGFSNFFERTKLEEMYVHNFNFVLHVKITVKDESYTRACCNASSIGFPHEHLQKFREENKHTDVSFDVDGKIFVAHRLILAAHSPVFEAELFGSMAESNRDCITISEMMPSVFNN</sequence>
<dbReference type="InterPro" id="IPR008974">
    <property type="entry name" value="TRAF-like"/>
</dbReference>
<dbReference type="InterPro" id="IPR045005">
    <property type="entry name" value="BPM1-6"/>
</dbReference>
<name>A0A833QRQ7_9POAL</name>
<dbReference type="SUPFAM" id="SSF54695">
    <property type="entry name" value="POZ domain"/>
    <property type="match status" value="1"/>
</dbReference>
<dbReference type="PANTHER" id="PTHR26379:SF469">
    <property type="entry name" value="MAB1"/>
    <property type="match status" value="1"/>
</dbReference>
<dbReference type="Pfam" id="PF22486">
    <property type="entry name" value="MATH_2"/>
    <property type="match status" value="1"/>
</dbReference>
<dbReference type="InterPro" id="IPR011333">
    <property type="entry name" value="SKP1/BTB/POZ_sf"/>
</dbReference>
<dbReference type="Gene3D" id="2.60.210.10">
    <property type="entry name" value="Apoptosis, Tumor Necrosis Factor Receptor Associated Protein 2, Chain A"/>
    <property type="match status" value="1"/>
</dbReference>
<feature type="domain" description="MATH" evidence="3">
    <location>
        <begin position="10"/>
        <end position="135"/>
    </location>
</feature>
<organism evidence="4 5">
    <name type="scientific">Carex littledalei</name>
    <dbReference type="NCBI Taxonomy" id="544730"/>
    <lineage>
        <taxon>Eukaryota</taxon>
        <taxon>Viridiplantae</taxon>
        <taxon>Streptophyta</taxon>
        <taxon>Embryophyta</taxon>
        <taxon>Tracheophyta</taxon>
        <taxon>Spermatophyta</taxon>
        <taxon>Magnoliopsida</taxon>
        <taxon>Liliopsida</taxon>
        <taxon>Poales</taxon>
        <taxon>Cyperaceae</taxon>
        <taxon>Cyperoideae</taxon>
        <taxon>Cariceae</taxon>
        <taxon>Carex</taxon>
        <taxon>Carex subgen. Euthyceras</taxon>
    </lineage>
</organism>
<dbReference type="CDD" id="cd00121">
    <property type="entry name" value="MATH"/>
    <property type="match status" value="1"/>
</dbReference>
<comment type="pathway">
    <text evidence="1">Protein modification; protein ubiquitination.</text>
</comment>
<evidence type="ECO:0000313" key="5">
    <source>
        <dbReference type="Proteomes" id="UP000623129"/>
    </source>
</evidence>
<reference evidence="4" key="1">
    <citation type="submission" date="2020-01" db="EMBL/GenBank/DDBJ databases">
        <title>Genome sequence of Kobresia littledalei, the first chromosome-level genome in the family Cyperaceae.</title>
        <authorList>
            <person name="Qu G."/>
        </authorList>
    </citation>
    <scope>NUCLEOTIDE SEQUENCE</scope>
    <source>
        <strain evidence="4">C.B.Clarke</strain>
        <tissue evidence="4">Leaf</tissue>
    </source>
</reference>
<dbReference type="SUPFAM" id="SSF49599">
    <property type="entry name" value="TRAF domain-like"/>
    <property type="match status" value="1"/>
</dbReference>
<evidence type="ECO:0000259" key="3">
    <source>
        <dbReference type="PROSITE" id="PS50144"/>
    </source>
</evidence>
<dbReference type="EMBL" id="SWLB01000012">
    <property type="protein sequence ID" value="KAF3332090.1"/>
    <property type="molecule type" value="Genomic_DNA"/>
</dbReference>
<feature type="domain" description="BTB" evidence="2">
    <location>
        <begin position="169"/>
        <end position="222"/>
    </location>
</feature>
<keyword evidence="5" id="KW-1185">Reference proteome</keyword>
<evidence type="ECO:0000256" key="1">
    <source>
        <dbReference type="ARBA" id="ARBA00004906"/>
    </source>
</evidence>
<evidence type="ECO:0000313" key="4">
    <source>
        <dbReference type="EMBL" id="KAF3332090.1"/>
    </source>
</evidence>
<protein>
    <submittedName>
        <fullName evidence="4">BTB/POZ and MATH domain-containing protein 1 isoform X2</fullName>
    </submittedName>
</protein>
<dbReference type="SMART" id="SM00061">
    <property type="entry name" value="MATH"/>
    <property type="match status" value="1"/>
</dbReference>
<dbReference type="GO" id="GO:0016567">
    <property type="term" value="P:protein ubiquitination"/>
    <property type="evidence" value="ECO:0007669"/>
    <property type="project" value="InterPro"/>
</dbReference>
<dbReference type="PANTHER" id="PTHR26379">
    <property type="entry name" value="BTB/POZ AND MATH DOMAIN-CONTAINING PROTEIN 1"/>
    <property type="match status" value="1"/>
</dbReference>